<feature type="transmembrane region" description="Helical" evidence="2">
    <location>
        <begin position="158"/>
        <end position="179"/>
    </location>
</feature>
<comment type="similarity">
    <text evidence="1">Belongs to the bile acid:sodium symporter (BASS) (TC 2.A.28) family.</text>
</comment>
<feature type="transmembrane region" description="Helical" evidence="2">
    <location>
        <begin position="191"/>
        <end position="212"/>
    </location>
</feature>
<keyword evidence="4" id="KW-1185">Reference proteome</keyword>
<dbReference type="OMA" id="LPIMIYH"/>
<dbReference type="PANTHER" id="PTHR18640">
    <property type="entry name" value="SOLUTE CARRIER FAMILY 10 MEMBER 7"/>
    <property type="match status" value="1"/>
</dbReference>
<name>H2ZQ78_CIOSA</name>
<dbReference type="InterPro" id="IPR016833">
    <property type="entry name" value="Put_Na-Bile_cotransptr"/>
</dbReference>
<dbReference type="GeneTree" id="ENSGT00390000011932"/>
<feature type="transmembrane region" description="Helical" evidence="2">
    <location>
        <begin position="320"/>
        <end position="342"/>
    </location>
</feature>
<reference evidence="4" key="1">
    <citation type="submission" date="2003-08" db="EMBL/GenBank/DDBJ databases">
        <authorList>
            <person name="Birren B."/>
            <person name="Nusbaum C."/>
            <person name="Abebe A."/>
            <person name="Abouelleil A."/>
            <person name="Adekoya E."/>
            <person name="Ait-zahra M."/>
            <person name="Allen N."/>
            <person name="Allen T."/>
            <person name="An P."/>
            <person name="Anderson M."/>
            <person name="Anderson S."/>
            <person name="Arachchi H."/>
            <person name="Armbruster J."/>
            <person name="Bachantsang P."/>
            <person name="Baldwin J."/>
            <person name="Barry A."/>
            <person name="Bayul T."/>
            <person name="Blitshsteyn B."/>
            <person name="Bloom T."/>
            <person name="Blye J."/>
            <person name="Boguslavskiy L."/>
            <person name="Borowsky M."/>
            <person name="Boukhgalter B."/>
            <person name="Brunache A."/>
            <person name="Butler J."/>
            <person name="Calixte N."/>
            <person name="Calvo S."/>
            <person name="Camarata J."/>
            <person name="Campo K."/>
            <person name="Chang J."/>
            <person name="Cheshatsang Y."/>
            <person name="Citroen M."/>
            <person name="Collymore A."/>
            <person name="Considine T."/>
            <person name="Cook A."/>
            <person name="Cooke P."/>
            <person name="Corum B."/>
            <person name="Cuomo C."/>
            <person name="David R."/>
            <person name="Dawoe T."/>
            <person name="Degray S."/>
            <person name="Dodge S."/>
            <person name="Dooley K."/>
            <person name="Dorje P."/>
            <person name="Dorjee K."/>
            <person name="Dorris L."/>
            <person name="Duffey N."/>
            <person name="Dupes A."/>
            <person name="Elkins T."/>
            <person name="Engels R."/>
            <person name="Erickson J."/>
            <person name="Farina A."/>
            <person name="Faro S."/>
            <person name="Ferreira P."/>
            <person name="Fischer H."/>
            <person name="Fitzgerald M."/>
            <person name="Foley K."/>
            <person name="Gage D."/>
            <person name="Galagan J."/>
            <person name="Gearin G."/>
            <person name="Gnerre S."/>
            <person name="Gnirke A."/>
            <person name="Goyette A."/>
            <person name="Graham J."/>
            <person name="Grandbois E."/>
            <person name="Gyaltsen K."/>
            <person name="Hafez N."/>
            <person name="Hagopian D."/>
            <person name="Hagos B."/>
            <person name="Hall J."/>
            <person name="Hatcher B."/>
            <person name="Heller A."/>
            <person name="Higgins H."/>
            <person name="Honan T."/>
            <person name="Horn A."/>
            <person name="Houde N."/>
            <person name="Hughes L."/>
            <person name="Hulme W."/>
            <person name="Husby E."/>
            <person name="Iliev I."/>
            <person name="Jaffe D."/>
            <person name="Jones C."/>
            <person name="Kamal M."/>
            <person name="Kamat A."/>
            <person name="Kamvysselis M."/>
            <person name="Karlsson E."/>
            <person name="Kells C."/>
            <person name="Kieu A."/>
            <person name="Kisner P."/>
            <person name="Kodira C."/>
            <person name="Kulbokas E."/>
            <person name="Labutti K."/>
            <person name="Lama D."/>
            <person name="Landers T."/>
            <person name="Leger J."/>
            <person name="Levine S."/>
            <person name="Lewis D."/>
            <person name="Lewis T."/>
            <person name="Lindblad-toh K."/>
            <person name="Liu X."/>
            <person name="Lokyitsang T."/>
            <person name="Lokyitsang Y."/>
            <person name="Lucien O."/>
            <person name="Lui A."/>
            <person name="Ma L.J."/>
            <person name="Mabbitt R."/>
            <person name="Macdonald J."/>
            <person name="Maclean C."/>
            <person name="Major J."/>
            <person name="Manning J."/>
            <person name="Marabella R."/>
            <person name="Maru K."/>
            <person name="Matthews C."/>
            <person name="Mauceli E."/>
            <person name="Mccarthy M."/>
            <person name="Mcdonough S."/>
            <person name="Mcghee T."/>
            <person name="Meldrim J."/>
            <person name="Meneus L."/>
            <person name="Mesirov J."/>
            <person name="Mihalev A."/>
            <person name="Mihova T."/>
            <person name="Mikkelsen T."/>
            <person name="Mlenga V."/>
            <person name="Moru K."/>
            <person name="Mozes J."/>
            <person name="Mulrain L."/>
            <person name="Munson G."/>
            <person name="Naylor J."/>
            <person name="Newes C."/>
            <person name="Nguyen C."/>
            <person name="Nguyen N."/>
            <person name="Nguyen T."/>
            <person name="Nicol R."/>
            <person name="Nielsen C."/>
            <person name="Nizzari M."/>
            <person name="Norbu C."/>
            <person name="Norbu N."/>
            <person name="O'donnell P."/>
            <person name="Okoawo O."/>
            <person name="O'leary S."/>
            <person name="Omotosho B."/>
            <person name="O'neill K."/>
            <person name="Osman S."/>
            <person name="Parker S."/>
            <person name="Perrin D."/>
            <person name="Phunkhang P."/>
            <person name="Piqani B."/>
            <person name="Purcell S."/>
            <person name="Rachupka T."/>
            <person name="Ramasamy U."/>
            <person name="Rameau R."/>
            <person name="Ray V."/>
            <person name="Raymond C."/>
            <person name="Retta R."/>
            <person name="Richardson S."/>
            <person name="Rise C."/>
            <person name="Rodriguez J."/>
            <person name="Rogers J."/>
            <person name="Rogov P."/>
            <person name="Rutman M."/>
            <person name="Schupbach R."/>
            <person name="Seaman C."/>
            <person name="Settipalli S."/>
            <person name="Sharpe T."/>
            <person name="Sheridan J."/>
            <person name="Sherpa N."/>
            <person name="Shi J."/>
            <person name="Smirnov S."/>
            <person name="Smith C."/>
            <person name="Sougnez C."/>
            <person name="Spencer B."/>
            <person name="Stalker J."/>
            <person name="Stange-thomann N."/>
            <person name="Stavropoulos S."/>
            <person name="Stetson K."/>
            <person name="Stone C."/>
            <person name="Stone S."/>
            <person name="Stubbs M."/>
            <person name="Talamas J."/>
            <person name="Tchuinga P."/>
            <person name="Tenzing P."/>
            <person name="Tesfaye S."/>
            <person name="Theodore J."/>
            <person name="Thoulutsang Y."/>
            <person name="Topham K."/>
            <person name="Towey S."/>
            <person name="Tsamla T."/>
            <person name="Tsomo N."/>
            <person name="Vallee D."/>
            <person name="Vassiliev H."/>
            <person name="Venkataraman V."/>
            <person name="Vinson J."/>
            <person name="Vo A."/>
            <person name="Wade C."/>
            <person name="Wang S."/>
            <person name="Wangchuk T."/>
            <person name="Wangdi T."/>
            <person name="Whittaker C."/>
            <person name="Wilkinson J."/>
            <person name="Wu Y."/>
            <person name="Wyman D."/>
            <person name="Yadav S."/>
            <person name="Yang S."/>
            <person name="Yang X."/>
            <person name="Yeager S."/>
            <person name="Yee E."/>
            <person name="Young G."/>
            <person name="Zainoun J."/>
            <person name="Zembeck L."/>
            <person name="Zimmer A."/>
            <person name="Zody M."/>
            <person name="Lander E."/>
        </authorList>
    </citation>
    <scope>NUCLEOTIDE SEQUENCE [LARGE SCALE GENOMIC DNA]</scope>
</reference>
<dbReference type="AlphaFoldDB" id="H2ZQ78"/>
<dbReference type="InterPro" id="IPR038770">
    <property type="entry name" value="Na+/solute_symporter_sf"/>
</dbReference>
<protein>
    <recommendedName>
        <fullName evidence="5">Sodium/bile acid cotransporter</fullName>
    </recommendedName>
</protein>
<keyword evidence="2" id="KW-0472">Membrane</keyword>
<dbReference type="PANTHER" id="PTHR18640:SF5">
    <property type="entry name" value="SODIUM_BILE ACID COTRANSPORTER 7"/>
    <property type="match status" value="1"/>
</dbReference>
<dbReference type="HOGENOM" id="CLU_039013_0_0_1"/>
<accession>H2ZQ78</accession>
<dbReference type="eggNOG" id="KOG4821">
    <property type="taxonomic scope" value="Eukaryota"/>
</dbReference>
<dbReference type="Ensembl" id="ENSCSAVT00000019957.1">
    <property type="protein sequence ID" value="ENSCSAVP00000019744.1"/>
    <property type="gene ID" value="ENSCSAVG00000011579.1"/>
</dbReference>
<feature type="transmembrane region" description="Helical" evidence="2">
    <location>
        <begin position="224"/>
        <end position="245"/>
    </location>
</feature>
<feature type="transmembrane region" description="Helical" evidence="2">
    <location>
        <begin position="257"/>
        <end position="279"/>
    </location>
</feature>
<evidence type="ECO:0000313" key="3">
    <source>
        <dbReference type="Ensembl" id="ENSCSAVP00000019744.1"/>
    </source>
</evidence>
<dbReference type="STRING" id="51511.ENSCSAVP00000019744"/>
<evidence type="ECO:0000313" key="4">
    <source>
        <dbReference type="Proteomes" id="UP000007875"/>
    </source>
</evidence>
<evidence type="ECO:0000256" key="1">
    <source>
        <dbReference type="ARBA" id="ARBA00006528"/>
    </source>
</evidence>
<dbReference type="GO" id="GO:0005886">
    <property type="term" value="C:plasma membrane"/>
    <property type="evidence" value="ECO:0007669"/>
    <property type="project" value="TreeGrafter"/>
</dbReference>
<sequence>MIWAKAKPYLNNMGPKPGSGILGSVREKLLKNWFVLGIVTVILLARAKPEFGAKGGPLMPEITVKYIAVSLIFFNSGLSLKTEELKKALLRIQLHTFIQSFTLLFTPCAMWILLHFLSQTNIDKYLIQGLQIVSCMPPPVSSAVIFTKTIGGNDAAAIFNSAFGSFLGIIVTPVLVFMFMGSSSTVPFIDIFSSLFVTVVLPILIGQVVRQFVKAWLERTQPPFGIIGSFILLLIIYTTFCDTFSNANLQIDSFSLLSVAATVLLWQCTMIMLVFLITTRVKWLGFGPKDTVCAMFCSTHKSLTLGIPMIKIIYLGNPYLSLLSIPLLIYHPTQMLLGGILVQSVKSWMHRALKPELPAPS</sequence>
<reference evidence="3" key="3">
    <citation type="submission" date="2025-09" db="UniProtKB">
        <authorList>
            <consortium name="Ensembl"/>
        </authorList>
    </citation>
    <scope>IDENTIFICATION</scope>
</reference>
<dbReference type="Pfam" id="PF13593">
    <property type="entry name" value="SBF_like"/>
    <property type="match status" value="1"/>
</dbReference>
<proteinExistence type="inferred from homology"/>
<keyword evidence="2" id="KW-1133">Transmembrane helix</keyword>
<dbReference type="PIRSF" id="PIRSF026166">
    <property type="entry name" value="UCP026166"/>
    <property type="match status" value="1"/>
</dbReference>
<reference evidence="3" key="2">
    <citation type="submission" date="2025-08" db="UniProtKB">
        <authorList>
            <consortium name="Ensembl"/>
        </authorList>
    </citation>
    <scope>IDENTIFICATION</scope>
</reference>
<dbReference type="Gene3D" id="1.20.1530.20">
    <property type="match status" value="1"/>
</dbReference>
<keyword evidence="2" id="KW-0812">Transmembrane</keyword>
<organism evidence="3 4">
    <name type="scientific">Ciona savignyi</name>
    <name type="common">Pacific transparent sea squirt</name>
    <dbReference type="NCBI Taxonomy" id="51511"/>
    <lineage>
        <taxon>Eukaryota</taxon>
        <taxon>Metazoa</taxon>
        <taxon>Chordata</taxon>
        <taxon>Tunicata</taxon>
        <taxon>Ascidiacea</taxon>
        <taxon>Phlebobranchia</taxon>
        <taxon>Cionidae</taxon>
        <taxon>Ciona</taxon>
    </lineage>
</organism>
<evidence type="ECO:0008006" key="5">
    <source>
        <dbReference type="Google" id="ProtNLM"/>
    </source>
</evidence>
<evidence type="ECO:0000256" key="2">
    <source>
        <dbReference type="SAM" id="Phobius"/>
    </source>
</evidence>
<dbReference type="InParanoid" id="H2ZQ78"/>
<dbReference type="Proteomes" id="UP000007875">
    <property type="component" value="Unassembled WGS sequence"/>
</dbReference>
<feature type="transmembrane region" description="Helical" evidence="2">
    <location>
        <begin position="92"/>
        <end position="113"/>
    </location>
</feature>
<dbReference type="FunCoup" id="H2ZQ78">
    <property type="interactions" value="14"/>
</dbReference>